<name>A0A4Y2WQI8_ARAVE</name>
<organism evidence="1 2">
    <name type="scientific">Araneus ventricosus</name>
    <name type="common">Orbweaver spider</name>
    <name type="synonym">Epeira ventricosa</name>
    <dbReference type="NCBI Taxonomy" id="182803"/>
    <lineage>
        <taxon>Eukaryota</taxon>
        <taxon>Metazoa</taxon>
        <taxon>Ecdysozoa</taxon>
        <taxon>Arthropoda</taxon>
        <taxon>Chelicerata</taxon>
        <taxon>Arachnida</taxon>
        <taxon>Araneae</taxon>
        <taxon>Araneomorphae</taxon>
        <taxon>Entelegynae</taxon>
        <taxon>Araneoidea</taxon>
        <taxon>Araneidae</taxon>
        <taxon>Araneus</taxon>
    </lineage>
</organism>
<gene>
    <name evidence="1" type="ORF">AVEN_132796_1</name>
</gene>
<evidence type="ECO:0000313" key="1">
    <source>
        <dbReference type="EMBL" id="GBO39361.1"/>
    </source>
</evidence>
<dbReference type="Proteomes" id="UP000499080">
    <property type="component" value="Unassembled WGS sequence"/>
</dbReference>
<keyword evidence="2" id="KW-1185">Reference proteome</keyword>
<accession>A0A4Y2WQI8</accession>
<protein>
    <submittedName>
        <fullName evidence="1">Uncharacterized protein</fullName>
    </submittedName>
</protein>
<dbReference type="EMBL" id="BGPR01064384">
    <property type="protein sequence ID" value="GBO39361.1"/>
    <property type="molecule type" value="Genomic_DNA"/>
</dbReference>
<reference evidence="1 2" key="1">
    <citation type="journal article" date="2019" name="Sci. Rep.">
        <title>Orb-weaving spider Araneus ventricosus genome elucidates the spidroin gene catalogue.</title>
        <authorList>
            <person name="Kono N."/>
            <person name="Nakamura H."/>
            <person name="Ohtoshi R."/>
            <person name="Moran D.A.P."/>
            <person name="Shinohara A."/>
            <person name="Yoshida Y."/>
            <person name="Fujiwara M."/>
            <person name="Mori M."/>
            <person name="Tomita M."/>
            <person name="Arakawa K."/>
        </authorList>
    </citation>
    <scope>NUCLEOTIDE SEQUENCE [LARGE SCALE GENOMIC DNA]</scope>
</reference>
<evidence type="ECO:0000313" key="2">
    <source>
        <dbReference type="Proteomes" id="UP000499080"/>
    </source>
</evidence>
<sequence length="173" mass="19470">MPVVIVVSEGEIEFPLALILDIGRSRIFRSLYFNGLKNQRVNAPEGASHHQKMFSIDTIHISLSFTLHPAGLDWFQQQNHDQRILNYDQMTRTAFDPPFPLQTSTSSEGGCLTLDIRFNVPQAHIQNKTPSHAPIPVTVLVTERGNRNQKPGAPRLAAASVKTECQPLQWLEY</sequence>
<dbReference type="AlphaFoldDB" id="A0A4Y2WQI8"/>
<comment type="caution">
    <text evidence="1">The sequence shown here is derived from an EMBL/GenBank/DDBJ whole genome shotgun (WGS) entry which is preliminary data.</text>
</comment>
<proteinExistence type="predicted"/>